<reference evidence="2" key="1">
    <citation type="submission" date="2022-03" db="EMBL/GenBank/DDBJ databases">
        <authorList>
            <person name="Leyn A S."/>
        </authorList>
    </citation>
    <scope>NUCLEOTIDE SEQUENCE</scope>
    <source>
        <strain evidence="2">Streptomyces globisporus 4-3</strain>
    </source>
</reference>
<evidence type="ECO:0000256" key="1">
    <source>
        <dbReference type="SAM" id="MobiDB-lite"/>
    </source>
</evidence>
<organism evidence="2 3">
    <name type="scientific">Streptomyces globisporus</name>
    <dbReference type="NCBI Taxonomy" id="1908"/>
    <lineage>
        <taxon>Bacteria</taxon>
        <taxon>Bacillati</taxon>
        <taxon>Actinomycetota</taxon>
        <taxon>Actinomycetes</taxon>
        <taxon>Kitasatosporales</taxon>
        <taxon>Streptomycetaceae</taxon>
        <taxon>Streptomyces</taxon>
    </lineage>
</organism>
<feature type="region of interest" description="Disordered" evidence="1">
    <location>
        <begin position="105"/>
        <end position="137"/>
    </location>
</feature>
<sequence>MCRILVPRRMAVCALAREARSVLEGRLLPGWAVRISSVDVSVASLMDAWMVSMPSSTVIARLGSSLVTAVSGRSAWLRDVARRRRSSISRDTGCSRWARAAEGGTGRIHRSSHGSGWSRAMSMRQGTAPSSARATRPVCRASRYRRNAGSHTSVFACGWGVSMPSVPIGTPLLCALQQVDGGTTVGVRGILYASREPGTSSTCTGVAVLSPCGAVTPVPRGGRFGQESDSRIPDRAIR</sequence>
<accession>A0ABN8V0L1</accession>
<proteinExistence type="predicted"/>
<evidence type="ECO:0000313" key="2">
    <source>
        <dbReference type="EMBL" id="CAH9416109.1"/>
    </source>
</evidence>
<feature type="compositionally biased region" description="Basic and acidic residues" evidence="1">
    <location>
        <begin position="226"/>
        <end position="238"/>
    </location>
</feature>
<feature type="compositionally biased region" description="Polar residues" evidence="1">
    <location>
        <begin position="124"/>
        <end position="133"/>
    </location>
</feature>
<dbReference type="Proteomes" id="UP001154015">
    <property type="component" value="Unassembled WGS sequence"/>
</dbReference>
<protein>
    <submittedName>
        <fullName evidence="2">Uncharacterized protein</fullName>
    </submittedName>
</protein>
<keyword evidence="3" id="KW-1185">Reference proteome</keyword>
<name>A0ABN8V0L1_STRGL</name>
<gene>
    <name evidence="2" type="ORF">SGL43_03132</name>
</gene>
<feature type="region of interest" description="Disordered" evidence="1">
    <location>
        <begin position="218"/>
        <end position="238"/>
    </location>
</feature>
<dbReference type="EMBL" id="CAKXYP010000008">
    <property type="protein sequence ID" value="CAH9416109.1"/>
    <property type="molecule type" value="Genomic_DNA"/>
</dbReference>
<comment type="caution">
    <text evidence="2">The sequence shown here is derived from an EMBL/GenBank/DDBJ whole genome shotgun (WGS) entry which is preliminary data.</text>
</comment>
<evidence type="ECO:0000313" key="3">
    <source>
        <dbReference type="Proteomes" id="UP001154015"/>
    </source>
</evidence>